<dbReference type="Proteomes" id="UP001152795">
    <property type="component" value="Unassembled WGS sequence"/>
</dbReference>
<dbReference type="PROSITE" id="PS50097">
    <property type="entry name" value="BTB"/>
    <property type="match status" value="1"/>
</dbReference>
<dbReference type="OrthoDB" id="5982674at2759"/>
<dbReference type="SMART" id="SM00225">
    <property type="entry name" value="BTB"/>
    <property type="match status" value="1"/>
</dbReference>
<keyword evidence="2" id="KW-1185">Reference proteome</keyword>
<proteinExistence type="predicted"/>
<accession>A0A7D9EB86</accession>
<dbReference type="Gene3D" id="3.30.710.10">
    <property type="entry name" value="Potassium Channel Kv1.1, Chain A"/>
    <property type="match status" value="1"/>
</dbReference>
<dbReference type="Pfam" id="PF07707">
    <property type="entry name" value="BACK"/>
    <property type="match status" value="1"/>
</dbReference>
<dbReference type="InterPro" id="IPR011333">
    <property type="entry name" value="SKP1/BTB/POZ_sf"/>
</dbReference>
<dbReference type="PANTHER" id="PTHR46336">
    <property type="entry name" value="OS02G0260700 PROTEIN"/>
    <property type="match status" value="1"/>
</dbReference>
<dbReference type="Gene3D" id="1.25.40.420">
    <property type="match status" value="1"/>
</dbReference>
<dbReference type="SMART" id="SM00875">
    <property type="entry name" value="BACK"/>
    <property type="match status" value="1"/>
</dbReference>
<reference evidence="1" key="1">
    <citation type="submission" date="2020-04" db="EMBL/GenBank/DDBJ databases">
        <authorList>
            <person name="Alioto T."/>
            <person name="Alioto T."/>
            <person name="Gomez Garrido J."/>
        </authorList>
    </citation>
    <scope>NUCLEOTIDE SEQUENCE</scope>
    <source>
        <strain evidence="1">A484AB</strain>
    </source>
</reference>
<comment type="caution">
    <text evidence="1">The sequence shown here is derived from an EMBL/GenBank/DDBJ whole genome shotgun (WGS) entry which is preliminary data.</text>
</comment>
<organism evidence="1 2">
    <name type="scientific">Paramuricea clavata</name>
    <name type="common">Red gorgonian</name>
    <name type="synonym">Violescent sea-whip</name>
    <dbReference type="NCBI Taxonomy" id="317549"/>
    <lineage>
        <taxon>Eukaryota</taxon>
        <taxon>Metazoa</taxon>
        <taxon>Cnidaria</taxon>
        <taxon>Anthozoa</taxon>
        <taxon>Octocorallia</taxon>
        <taxon>Malacalcyonacea</taxon>
        <taxon>Plexauridae</taxon>
        <taxon>Paramuricea</taxon>
    </lineage>
</organism>
<protein>
    <submittedName>
        <fullName evidence="1">BTB POZ domain-containing POB1</fullName>
    </submittedName>
</protein>
<dbReference type="InterPro" id="IPR045890">
    <property type="entry name" value="POB1-like"/>
</dbReference>
<dbReference type="Pfam" id="PF00651">
    <property type="entry name" value="BTB"/>
    <property type="match status" value="1"/>
</dbReference>
<dbReference type="EMBL" id="CACRXK020005453">
    <property type="protein sequence ID" value="CAB4006235.1"/>
    <property type="molecule type" value="Genomic_DNA"/>
</dbReference>
<gene>
    <name evidence="1" type="ORF">PACLA_8A018931</name>
</gene>
<dbReference type="InterPro" id="IPR000210">
    <property type="entry name" value="BTB/POZ_dom"/>
</dbReference>
<name>A0A7D9EB86_PARCT</name>
<dbReference type="AlphaFoldDB" id="A0A7D9EB86"/>
<dbReference type="PANTHER" id="PTHR46336:SF3">
    <property type="entry name" value="BTB_POZ DOMAIN-CONTAINING PROTEIN POB1"/>
    <property type="match status" value="1"/>
</dbReference>
<evidence type="ECO:0000313" key="1">
    <source>
        <dbReference type="EMBL" id="CAB4006235.1"/>
    </source>
</evidence>
<sequence>MSGLSVDNNVEAMSTSTESIHHACGLKESDLNEFFLAYDPEFNNEDLHDRVLIFDVVNEQRQTDNAVSTTTPILGDKLETCSIAGEVILSSPCAEGGLNLKEIEVISEQVKVSERKRHLDDAEQQQSQNKKSRAEYESDIDENIGTAVPIQVETTTEFGNDKLCTNENMAEYDFVNSEPVTIRAHKIFVHATFLAVHSKYFRAMFYSGMKEATSKEVHIKIHESEEQSHLKMLEAIYRPYVLDNSSVEELLQILELADKYDVTYVFRKCKYVLHKCNLSIADCEMIINCIEIKQKMPSTSDLAATVRGFLASEFNPFDTKWETDKFTSLSETLLRVLLSCENLETRSENTIFHALMYWIVSTGYNYNIIPNETESLLSLVKFRLLTIDYLYHVVQNHHIAKEMPSFSELYLNGITYHALPSSMKNIVPTRPKSHENTEQYTWVITRDEMEALRQKGRSTAEETENEPNIASDNCLISPRFWWCGYEMQMNMFLTKTFALCLYGKLHLLVHGLKKRSRLPVKWFIRCDEIKFWATSFVACTMFTFETKSSGEDVIIRKHPDRERFVIPQAITIGICISHDPSRLR</sequence>
<dbReference type="InterPro" id="IPR011705">
    <property type="entry name" value="BACK"/>
</dbReference>
<evidence type="ECO:0000313" key="2">
    <source>
        <dbReference type="Proteomes" id="UP001152795"/>
    </source>
</evidence>
<dbReference type="SUPFAM" id="SSF54695">
    <property type="entry name" value="POZ domain"/>
    <property type="match status" value="1"/>
</dbReference>